<feature type="coiled-coil region" evidence="1">
    <location>
        <begin position="400"/>
        <end position="434"/>
    </location>
</feature>
<feature type="coiled-coil region" evidence="1">
    <location>
        <begin position="199"/>
        <end position="251"/>
    </location>
</feature>
<protein>
    <recommendedName>
        <fullName evidence="3">FHA domain-containing protein</fullName>
    </recommendedName>
</protein>
<organism evidence="4 5">
    <name type="scientific">Symbiochloris irregularis</name>
    <dbReference type="NCBI Taxonomy" id="706552"/>
    <lineage>
        <taxon>Eukaryota</taxon>
        <taxon>Viridiplantae</taxon>
        <taxon>Chlorophyta</taxon>
        <taxon>core chlorophytes</taxon>
        <taxon>Trebouxiophyceae</taxon>
        <taxon>Trebouxiales</taxon>
        <taxon>Trebouxiaceae</taxon>
        <taxon>Symbiochloris</taxon>
    </lineage>
</organism>
<sequence>MGTNCLLIASTEASKAFEGASGSGDLYLTTNTRLGRNLASAGSYQLPQAWQQVSGNHCRLYTDPADPSKWLIEDTSTNGTHLNKKRLQRSRPTPLVPGDTVCISAAPPGQPSLAIEYVFKRASDVSPEVEKAVAAFIASLRKRKAASPGLKQPSGTASLPQAPSNKAIKVEPPQPEVAAAGAAASKVDARLLRQLQACQKDHAQELAAEQAKQEALQKELKETAALHAKTVTELEDKLKDAEDKAREKMSNHISANEAAIKAARLAAKQSKEAAATAHERLTAANDKAALIEQQLCSLQEERDKLAASEQQLKQDLSKAEQEHSKLSSSNAEVQREVTRLTRQVASEAEKLSEATTTIQNMSEQLEAEAASAAAAQQHARDTDAEVQAARKSVEEERTARLAASAQVSELQSRVAEAEATAQRAQHAEACAQKETQAKEVLVGQIRSEIEQALRDKVALHQARVEQEAREQQNTDALQRLAGALGHVTSSEATASASILLRAHVGGCSNGSSNCHRPH</sequence>
<dbReference type="EMBL" id="JALJOQ010000092">
    <property type="protein sequence ID" value="KAK9799026.1"/>
    <property type="molecule type" value="Genomic_DNA"/>
</dbReference>
<dbReference type="PROSITE" id="PS50006">
    <property type="entry name" value="FHA_DOMAIN"/>
    <property type="match status" value="1"/>
</dbReference>
<reference evidence="4 5" key="1">
    <citation type="journal article" date="2024" name="Nat. Commun.">
        <title>Phylogenomics reveals the evolutionary origins of lichenization in chlorophyte algae.</title>
        <authorList>
            <person name="Puginier C."/>
            <person name="Libourel C."/>
            <person name="Otte J."/>
            <person name="Skaloud P."/>
            <person name="Haon M."/>
            <person name="Grisel S."/>
            <person name="Petersen M."/>
            <person name="Berrin J.G."/>
            <person name="Delaux P.M."/>
            <person name="Dal Grande F."/>
            <person name="Keller J."/>
        </authorList>
    </citation>
    <scope>NUCLEOTIDE SEQUENCE [LARGE SCALE GENOMIC DNA]</scope>
    <source>
        <strain evidence="4 5">SAG 2036</strain>
    </source>
</reference>
<feature type="region of interest" description="Disordered" evidence="2">
    <location>
        <begin position="365"/>
        <end position="387"/>
    </location>
</feature>
<dbReference type="AlphaFoldDB" id="A0AAW1NY93"/>
<dbReference type="InterPro" id="IPR008984">
    <property type="entry name" value="SMAD_FHA_dom_sf"/>
</dbReference>
<evidence type="ECO:0000256" key="1">
    <source>
        <dbReference type="SAM" id="Coils"/>
    </source>
</evidence>
<feature type="region of interest" description="Disordered" evidence="2">
    <location>
        <begin position="309"/>
        <end position="336"/>
    </location>
</feature>
<accession>A0AAW1NY93</accession>
<dbReference type="Proteomes" id="UP001465755">
    <property type="component" value="Unassembled WGS sequence"/>
</dbReference>
<dbReference type="SUPFAM" id="SSF49879">
    <property type="entry name" value="SMAD/FHA domain"/>
    <property type="match status" value="1"/>
</dbReference>
<feature type="region of interest" description="Disordered" evidence="2">
    <location>
        <begin position="145"/>
        <end position="168"/>
    </location>
</feature>
<evidence type="ECO:0000313" key="5">
    <source>
        <dbReference type="Proteomes" id="UP001465755"/>
    </source>
</evidence>
<feature type="compositionally biased region" description="Low complexity" evidence="2">
    <location>
        <begin position="365"/>
        <end position="377"/>
    </location>
</feature>
<feature type="compositionally biased region" description="Basic and acidic residues" evidence="2">
    <location>
        <begin position="315"/>
        <end position="325"/>
    </location>
</feature>
<dbReference type="Pfam" id="PF00498">
    <property type="entry name" value="FHA"/>
    <property type="match status" value="1"/>
</dbReference>
<evidence type="ECO:0000259" key="3">
    <source>
        <dbReference type="PROSITE" id="PS50006"/>
    </source>
</evidence>
<dbReference type="SMART" id="SM00240">
    <property type="entry name" value="FHA"/>
    <property type="match status" value="1"/>
</dbReference>
<dbReference type="PANTHER" id="PTHR47458">
    <property type="entry name" value="SMAD/FHA DOMAIN-CONTAINING PROTEIN"/>
    <property type="match status" value="1"/>
</dbReference>
<keyword evidence="1" id="KW-0175">Coiled coil</keyword>
<comment type="caution">
    <text evidence="4">The sequence shown here is derived from an EMBL/GenBank/DDBJ whole genome shotgun (WGS) entry which is preliminary data.</text>
</comment>
<proteinExistence type="predicted"/>
<evidence type="ECO:0000256" key="2">
    <source>
        <dbReference type="SAM" id="MobiDB-lite"/>
    </source>
</evidence>
<name>A0AAW1NY93_9CHLO</name>
<keyword evidence="5" id="KW-1185">Reference proteome</keyword>
<dbReference type="PANTHER" id="PTHR47458:SF1">
    <property type="entry name" value="SMAD_FHA DOMAIN-CONTAINING PROTEIN"/>
    <property type="match status" value="1"/>
</dbReference>
<evidence type="ECO:0000313" key="4">
    <source>
        <dbReference type="EMBL" id="KAK9799026.1"/>
    </source>
</evidence>
<feature type="compositionally biased region" description="Polar residues" evidence="2">
    <location>
        <begin position="153"/>
        <end position="164"/>
    </location>
</feature>
<dbReference type="Gene3D" id="2.60.200.20">
    <property type="match status" value="1"/>
</dbReference>
<dbReference type="InterPro" id="IPR000253">
    <property type="entry name" value="FHA_dom"/>
</dbReference>
<gene>
    <name evidence="4" type="ORF">WJX73_008920</name>
</gene>
<feature type="domain" description="FHA" evidence="3">
    <location>
        <begin position="32"/>
        <end position="87"/>
    </location>
</feature>